<accession>A0A0N4ZUQ8</accession>
<proteinExistence type="predicted"/>
<protein>
    <submittedName>
        <fullName evidence="2">Dynein heavy chain, cytosolic</fullName>
    </submittedName>
</protein>
<evidence type="ECO:0000313" key="1">
    <source>
        <dbReference type="Proteomes" id="UP000038045"/>
    </source>
</evidence>
<dbReference type="AlphaFoldDB" id="A0A0N4ZUQ8"/>
<organism evidence="1 2">
    <name type="scientific">Parastrongyloides trichosuri</name>
    <name type="common">Possum-specific nematode worm</name>
    <dbReference type="NCBI Taxonomy" id="131310"/>
    <lineage>
        <taxon>Eukaryota</taxon>
        <taxon>Metazoa</taxon>
        <taxon>Ecdysozoa</taxon>
        <taxon>Nematoda</taxon>
        <taxon>Chromadorea</taxon>
        <taxon>Rhabditida</taxon>
        <taxon>Tylenchina</taxon>
        <taxon>Panagrolaimomorpha</taxon>
        <taxon>Strongyloidoidea</taxon>
        <taxon>Strongyloididae</taxon>
        <taxon>Parastrongyloides</taxon>
    </lineage>
</organism>
<sequence length="829" mass="95181">MSLEIRNESGTNSAESCAVGINVTEDGSKILVESSFLKPVESKYEDVSLESQCEKMSTEEIIIYTKKELNSIFKETQRINNFVVLFYFNRDIDAYNKFASSTFFQDVVSKISVPLKVLQKRMEYDENVQSNQSLSVNECKTVKSFQILYDQMMANIEIIKCMKEKFDFGFKSDIGSLATYADWICSLNEAHTNLKSLPYDSFLPKDLQMYVRDLHDSFLIMEMLEYENVISRTFRTLIDWNIYDSKSKSNFSKIELIFNFGITDIENVLIAAFNTGTIDSMLEEFLNVITNFVERSMKFSYLDCYSRTLPPVSDISSVESRNASTESQKYILKFAEGLPAEYEIKLKNFISTTEKNDVPVKKFNSLFDFLEAFYKDISQIFQYATFEVEDGGHFSLASYIGKNSLSNVLVKGIKSVSSELSHLVIHDQDMVRNMIDKIDEVLVPYITCGLICDTDLISSMQAEIKDRFTNTICGEIVSCFKKSCTDDFLNVVSVGVNEAAIVHNIANYKESILWKVDRTKINSIIEEDNDVVLPLKSRLVYCQISVVAKKLSEYMIRLMDMEKEPDVYNTTTTEKTFYSLFEFYVNAIESNYKDHMTKQLNLAVSFFNSCYYLTKRMGTYFLYSSSAKRFIAMQTKLKNLGSLALDSHIIAFKNNLSNFLRKGRIFIDACEEENLTENIKLVQFRGEVKRIVTSLKDNLVSPIFKMIMSEIFDKVLGDMITTFTNMESQKDQYHYDNIVRGTNDFLTSINCILLKYCDFELSDISCNDMLGISQILIIMSGAQYDLDITQVSNKNLVFQNSSIVNNLKKLTETIYPNGENKTKILNLLK</sequence>
<evidence type="ECO:0000313" key="2">
    <source>
        <dbReference type="WBParaSite" id="PTRK_0001232100.1"/>
    </source>
</evidence>
<dbReference type="Proteomes" id="UP000038045">
    <property type="component" value="Unplaced"/>
</dbReference>
<keyword evidence="1" id="KW-1185">Reference proteome</keyword>
<reference evidence="2" key="1">
    <citation type="submission" date="2017-02" db="UniProtKB">
        <authorList>
            <consortium name="WormBaseParasite"/>
        </authorList>
    </citation>
    <scope>IDENTIFICATION</scope>
</reference>
<name>A0A0N4ZUQ8_PARTI</name>
<dbReference type="WBParaSite" id="PTRK_0001232100.1">
    <property type="protein sequence ID" value="PTRK_0001232100.1"/>
    <property type="gene ID" value="PTRK_0001232100"/>
</dbReference>